<accession>A0A6B0UII8</accession>
<feature type="signal peptide" evidence="1">
    <location>
        <begin position="1"/>
        <end position="16"/>
    </location>
</feature>
<feature type="chain" id="PRO_5025481319" evidence="1">
    <location>
        <begin position="17"/>
        <end position="103"/>
    </location>
</feature>
<dbReference type="AlphaFoldDB" id="A0A6B0UII8"/>
<proteinExistence type="predicted"/>
<evidence type="ECO:0000256" key="1">
    <source>
        <dbReference type="SAM" id="SignalP"/>
    </source>
</evidence>
<evidence type="ECO:0000313" key="2">
    <source>
        <dbReference type="EMBL" id="MXU88743.1"/>
    </source>
</evidence>
<sequence length="103" mass="11533">MTNFTGYVSLWILTRAVHLPTGVMRCPPAVRICGPSHGVITFRRRRESLPLFLNFSTFPTWKLLFLMGHCPAGLPCDSKTGALQIHNIHRGIQKTDIVTDLST</sequence>
<keyword evidence="1" id="KW-0732">Signal</keyword>
<protein>
    <submittedName>
        <fullName evidence="2">Putative secreted protein</fullName>
    </submittedName>
</protein>
<organism evidence="2">
    <name type="scientific">Ixodes ricinus</name>
    <name type="common">Common tick</name>
    <name type="synonym">Acarus ricinus</name>
    <dbReference type="NCBI Taxonomy" id="34613"/>
    <lineage>
        <taxon>Eukaryota</taxon>
        <taxon>Metazoa</taxon>
        <taxon>Ecdysozoa</taxon>
        <taxon>Arthropoda</taxon>
        <taxon>Chelicerata</taxon>
        <taxon>Arachnida</taxon>
        <taxon>Acari</taxon>
        <taxon>Parasitiformes</taxon>
        <taxon>Ixodida</taxon>
        <taxon>Ixodoidea</taxon>
        <taxon>Ixodidae</taxon>
        <taxon>Ixodinae</taxon>
        <taxon>Ixodes</taxon>
    </lineage>
</organism>
<dbReference type="EMBL" id="GIFC01006660">
    <property type="protein sequence ID" value="MXU88743.1"/>
    <property type="molecule type" value="Transcribed_RNA"/>
</dbReference>
<reference evidence="2" key="1">
    <citation type="submission" date="2019-12" db="EMBL/GenBank/DDBJ databases">
        <title>An insight into the sialome of adult female Ixodes ricinus ticks feeding for 6 days.</title>
        <authorList>
            <person name="Perner J."/>
            <person name="Ribeiro J.M.C."/>
        </authorList>
    </citation>
    <scope>NUCLEOTIDE SEQUENCE</scope>
    <source>
        <strain evidence="2">Semi-engorged</strain>
        <tissue evidence="2">Salivary glands</tissue>
    </source>
</reference>
<name>A0A6B0UII8_IXORI</name>